<keyword evidence="13" id="KW-0324">Glycolysis</keyword>
<comment type="subcellular location">
    <subcellularLocation>
        <location evidence="2">Cytoplasm</location>
        <location evidence="2">Cytoskeleton</location>
        <location evidence="2">Flagellum axoneme</location>
    </subcellularLocation>
</comment>
<protein>
    <recommendedName>
        <fullName evidence="18">Leucine-rich repeat-containing protein 23</fullName>
        <ecNumber evidence="5">4.2.1.11</ecNumber>
    </recommendedName>
    <alternativeName>
        <fullName evidence="17">2-phospho-D-glycerate hydro-lyase</fullName>
    </alternativeName>
</protein>
<dbReference type="Pfam" id="PF03952">
    <property type="entry name" value="Enolase_N"/>
    <property type="match status" value="1"/>
</dbReference>
<keyword evidence="12" id="KW-0969">Cilium</keyword>
<dbReference type="FunFam" id="3.30.390.10:FF:000001">
    <property type="entry name" value="Enolase"/>
    <property type="match status" value="1"/>
</dbReference>
<evidence type="ECO:0000256" key="19">
    <source>
        <dbReference type="SAM" id="MobiDB-lite"/>
    </source>
</evidence>
<comment type="similarity">
    <text evidence="4">Belongs to the enolase family.</text>
</comment>
<evidence type="ECO:0000256" key="15">
    <source>
        <dbReference type="ARBA" id="ARBA00023239"/>
    </source>
</evidence>
<dbReference type="InterPro" id="IPR029017">
    <property type="entry name" value="Enolase-like_N"/>
</dbReference>
<evidence type="ECO:0000256" key="6">
    <source>
        <dbReference type="ARBA" id="ARBA00022490"/>
    </source>
</evidence>
<dbReference type="SMART" id="SM01193">
    <property type="entry name" value="Enolase_N"/>
    <property type="match status" value="1"/>
</dbReference>
<keyword evidence="8" id="KW-0677">Repeat</keyword>
<dbReference type="HAMAP" id="MF_00318">
    <property type="entry name" value="Enolase"/>
    <property type="match status" value="1"/>
</dbReference>
<sequence>MEGEEMEGEEGEQAEEEEEALSEQEGEEQVPAPCALTEEVLKEGLSLLCKTGNGLAHAYVKFEAKYKDLTDISLLECFIHLRYVDLSENKLQDLSPLSNLTHLLWLKVDGNLLTSASMEELPYLQIISFAHNRIKDMEGITHPCLGSLSLKGNKIQTALGLSHGKLFSLQILELRGNKLESTAGLSLPKLKNLYLAQNAIRSLEGLEGLGQLTTLHLRDNQLETLDGFCSSMKCLQYLNLRNNGINSLQEVAKLQVLPMLQALVLLDNPCSDEPSYRLEVLVLLPHLQRLDKELFEQDERAEANKIRQERQEEEKEMEGSLQGDHFLNLSFTPGLGRLTMAVERIHAREILDSRGNPTVEVDLYTHKGMFRAAVPSGASTGIYEALELRDNDKSRFLGKGVLQAVDHINSTVAPALVGSGLSVVDQEKIDNLMLEMDGTENKSKFGANAILGVSLAVCKAGAAEKDVPLYRHIADLAGNSDLILPVPAFNVINGGSHAGNKLAMQEFMILPVGAESFRDAMRIGAEVYHNLKSVIKEKYGKDATNVGDEGGFAPNILENSEALELLKEAIDKAGYTDKIVIGMDVAASEFYRDGKYDLDFKSPDDPSRYISADELGDLYQSFVRDYPVVSIEDPFDQDDWEAWSKFTANVGIQIVGDDLTVTNPKRIERAVEEKACNCLLLKVNQIGSVTEAIQACKLAQENGWGVMVSHRSGETEDTFIADLVVGLCTGQIKTGAPCRSERLAKYNQLMRIEEELGDEARFAGHNFRNPSVL</sequence>
<dbReference type="InterPro" id="IPR036849">
    <property type="entry name" value="Enolase-like_C_sf"/>
</dbReference>
<dbReference type="SFLD" id="SFLDS00001">
    <property type="entry name" value="Enolase"/>
    <property type="match status" value="1"/>
</dbReference>
<keyword evidence="11" id="KW-0175">Coiled coil</keyword>
<keyword evidence="16" id="KW-0966">Cell projection</keyword>
<evidence type="ECO:0000256" key="8">
    <source>
        <dbReference type="ARBA" id="ARBA00022737"/>
    </source>
</evidence>
<dbReference type="SMART" id="SM01192">
    <property type="entry name" value="Enolase_C"/>
    <property type="match status" value="1"/>
</dbReference>
<dbReference type="InterPro" id="IPR020811">
    <property type="entry name" value="Enolase_N"/>
</dbReference>
<evidence type="ECO:0000256" key="11">
    <source>
        <dbReference type="ARBA" id="ARBA00023054"/>
    </source>
</evidence>
<evidence type="ECO:0000256" key="18">
    <source>
        <dbReference type="ARBA" id="ARBA00071477"/>
    </source>
</evidence>
<dbReference type="NCBIfam" id="TIGR01060">
    <property type="entry name" value="eno"/>
    <property type="match status" value="1"/>
</dbReference>
<accession>A0ABC9VYA6</accession>
<evidence type="ECO:0000313" key="22">
    <source>
        <dbReference type="EMBL" id="GAB0177522.1"/>
    </source>
</evidence>
<evidence type="ECO:0000256" key="14">
    <source>
        <dbReference type="ARBA" id="ARBA00023212"/>
    </source>
</evidence>
<evidence type="ECO:0000256" key="4">
    <source>
        <dbReference type="ARBA" id="ARBA00009604"/>
    </source>
</evidence>
<proteinExistence type="inferred from homology"/>
<evidence type="ECO:0000259" key="20">
    <source>
        <dbReference type="SMART" id="SM01192"/>
    </source>
</evidence>
<keyword evidence="6" id="KW-0963">Cytoplasm</keyword>
<evidence type="ECO:0000256" key="10">
    <source>
        <dbReference type="ARBA" id="ARBA00022846"/>
    </source>
</evidence>
<dbReference type="PROSITE" id="PS51450">
    <property type="entry name" value="LRR"/>
    <property type="match status" value="4"/>
</dbReference>
<dbReference type="GO" id="GO:0006096">
    <property type="term" value="P:glycolytic process"/>
    <property type="evidence" value="ECO:0007669"/>
    <property type="project" value="UniProtKB-KW"/>
</dbReference>
<dbReference type="SUPFAM" id="SSF51604">
    <property type="entry name" value="Enolase C-terminal domain-like"/>
    <property type="match status" value="1"/>
</dbReference>
<keyword evidence="7" id="KW-0433">Leucine-rich repeat</keyword>
<organism evidence="22 23">
    <name type="scientific">Grus japonensis</name>
    <name type="common">Japanese crane</name>
    <name type="synonym">Red-crowned crane</name>
    <dbReference type="NCBI Taxonomy" id="30415"/>
    <lineage>
        <taxon>Eukaryota</taxon>
        <taxon>Metazoa</taxon>
        <taxon>Chordata</taxon>
        <taxon>Craniata</taxon>
        <taxon>Vertebrata</taxon>
        <taxon>Euteleostomi</taxon>
        <taxon>Archelosauria</taxon>
        <taxon>Archosauria</taxon>
        <taxon>Dinosauria</taxon>
        <taxon>Saurischia</taxon>
        <taxon>Theropoda</taxon>
        <taxon>Coelurosauria</taxon>
        <taxon>Aves</taxon>
        <taxon>Neognathae</taxon>
        <taxon>Neoaves</taxon>
        <taxon>Gruiformes</taxon>
        <taxon>Gruidae</taxon>
        <taxon>Grus</taxon>
    </lineage>
</organism>
<evidence type="ECO:0000259" key="21">
    <source>
        <dbReference type="SMART" id="SM01193"/>
    </source>
</evidence>
<dbReference type="InterPro" id="IPR032675">
    <property type="entry name" value="LRR_dom_sf"/>
</dbReference>
<dbReference type="Proteomes" id="UP001623348">
    <property type="component" value="Unassembled WGS sequence"/>
</dbReference>
<dbReference type="InterPro" id="IPR020810">
    <property type="entry name" value="Enolase_C"/>
</dbReference>
<comment type="pathway">
    <text evidence="3">Carbohydrate degradation; glycolysis; pyruvate from D-glyceraldehyde 3-phosphate: step 4/5.</text>
</comment>
<dbReference type="Gene3D" id="3.30.390.10">
    <property type="entry name" value="Enolase-like, N-terminal domain"/>
    <property type="match status" value="1"/>
</dbReference>
<evidence type="ECO:0000256" key="2">
    <source>
        <dbReference type="ARBA" id="ARBA00004611"/>
    </source>
</evidence>
<feature type="region of interest" description="Disordered" evidence="19">
    <location>
        <begin position="1"/>
        <end position="32"/>
    </location>
</feature>
<keyword evidence="10" id="KW-0282">Flagellum</keyword>
<evidence type="ECO:0000256" key="7">
    <source>
        <dbReference type="ARBA" id="ARBA00022614"/>
    </source>
</evidence>
<evidence type="ECO:0000256" key="1">
    <source>
        <dbReference type="ARBA" id="ARBA00001946"/>
    </source>
</evidence>
<dbReference type="Pfam" id="PF14580">
    <property type="entry name" value="LRR_9"/>
    <property type="match status" value="1"/>
</dbReference>
<keyword evidence="14" id="KW-0206">Cytoskeleton</keyword>
<dbReference type="SUPFAM" id="SSF52058">
    <property type="entry name" value="L domain-like"/>
    <property type="match status" value="1"/>
</dbReference>
<dbReference type="SMART" id="SM00369">
    <property type="entry name" value="LRR_TYP"/>
    <property type="match status" value="4"/>
</dbReference>
<keyword evidence="15" id="KW-0456">Lyase</keyword>
<dbReference type="InterPro" id="IPR001611">
    <property type="entry name" value="Leu-rich_rpt"/>
</dbReference>
<name>A0ABC9VYA6_GRUJA</name>
<dbReference type="SUPFAM" id="SSF54826">
    <property type="entry name" value="Enolase N-terminal domain-like"/>
    <property type="match status" value="1"/>
</dbReference>
<dbReference type="InterPro" id="IPR003591">
    <property type="entry name" value="Leu-rich_rpt_typical-subtyp"/>
</dbReference>
<dbReference type="PANTHER" id="PTHR11902:SF10">
    <property type="entry name" value="GAMMA-ENOLASE"/>
    <property type="match status" value="1"/>
</dbReference>
<reference evidence="22 23" key="1">
    <citation type="submission" date="2024-06" db="EMBL/GenBank/DDBJ databases">
        <title>The draft genome of Grus japonensis, version 3.</title>
        <authorList>
            <person name="Nabeshima K."/>
            <person name="Suzuki S."/>
            <person name="Onuma M."/>
        </authorList>
    </citation>
    <scope>NUCLEOTIDE SEQUENCE [LARGE SCALE GENOMIC DNA]</scope>
    <source>
        <strain evidence="22 23">451A</strain>
    </source>
</reference>
<feature type="compositionally biased region" description="Acidic residues" evidence="19">
    <location>
        <begin position="1"/>
        <end position="28"/>
    </location>
</feature>
<dbReference type="SMART" id="SM00365">
    <property type="entry name" value="LRR_SD22"/>
    <property type="match status" value="6"/>
</dbReference>
<dbReference type="Gene3D" id="3.80.10.10">
    <property type="entry name" value="Ribonuclease Inhibitor"/>
    <property type="match status" value="2"/>
</dbReference>
<dbReference type="GO" id="GO:0004634">
    <property type="term" value="F:phosphopyruvate hydratase activity"/>
    <property type="evidence" value="ECO:0007669"/>
    <property type="project" value="UniProtKB-EC"/>
</dbReference>
<dbReference type="EMBL" id="BAAFJT010000001">
    <property type="protein sequence ID" value="GAB0177522.1"/>
    <property type="molecule type" value="Genomic_DNA"/>
</dbReference>
<evidence type="ECO:0000256" key="12">
    <source>
        <dbReference type="ARBA" id="ARBA00023069"/>
    </source>
</evidence>
<feature type="domain" description="Enolase C-terminal TIM barrel" evidence="20">
    <location>
        <begin position="481"/>
        <end position="770"/>
    </location>
</feature>
<comment type="caution">
    <text evidence="22">The sequence shown here is derived from an EMBL/GenBank/DDBJ whole genome shotgun (WGS) entry which is preliminary data.</text>
</comment>
<dbReference type="FunFam" id="3.20.20.120:FF:000002">
    <property type="entry name" value="Enolase 1"/>
    <property type="match status" value="1"/>
</dbReference>
<evidence type="ECO:0000256" key="13">
    <source>
        <dbReference type="ARBA" id="ARBA00023152"/>
    </source>
</evidence>
<dbReference type="FunFam" id="3.80.10.10:FF:001051">
    <property type="entry name" value="Leucine-rich repeat-containing 23"/>
    <property type="match status" value="1"/>
</dbReference>
<dbReference type="SFLD" id="SFLDG00178">
    <property type="entry name" value="enolase"/>
    <property type="match status" value="1"/>
</dbReference>
<evidence type="ECO:0000313" key="23">
    <source>
        <dbReference type="Proteomes" id="UP001623348"/>
    </source>
</evidence>
<evidence type="ECO:0000256" key="17">
    <source>
        <dbReference type="ARBA" id="ARBA00031125"/>
    </source>
</evidence>
<dbReference type="SFLD" id="SFLDF00002">
    <property type="entry name" value="enolase"/>
    <property type="match status" value="1"/>
</dbReference>
<comment type="cofactor">
    <cofactor evidence="1">
        <name>Mg(2+)</name>
        <dbReference type="ChEBI" id="CHEBI:18420"/>
    </cofactor>
</comment>
<evidence type="ECO:0000256" key="5">
    <source>
        <dbReference type="ARBA" id="ARBA00012058"/>
    </source>
</evidence>
<dbReference type="PANTHER" id="PTHR11902">
    <property type="entry name" value="ENOLASE"/>
    <property type="match status" value="1"/>
</dbReference>
<dbReference type="Gene3D" id="3.20.20.120">
    <property type="entry name" value="Enolase-like C-terminal domain"/>
    <property type="match status" value="1"/>
</dbReference>
<dbReference type="EC" id="4.2.1.11" evidence="5"/>
<evidence type="ECO:0000256" key="9">
    <source>
        <dbReference type="ARBA" id="ARBA00022842"/>
    </source>
</evidence>
<dbReference type="Pfam" id="PF00113">
    <property type="entry name" value="Enolase_C"/>
    <property type="match status" value="1"/>
</dbReference>
<dbReference type="InterPro" id="IPR000941">
    <property type="entry name" value="Enolase"/>
</dbReference>
<feature type="domain" description="Enolase N-terminal" evidence="21">
    <location>
        <begin position="342"/>
        <end position="473"/>
    </location>
</feature>
<dbReference type="AlphaFoldDB" id="A0ABC9VYA6"/>
<evidence type="ECO:0000256" key="16">
    <source>
        <dbReference type="ARBA" id="ARBA00023273"/>
    </source>
</evidence>
<dbReference type="InterPro" id="IPR020809">
    <property type="entry name" value="Enolase_CS"/>
</dbReference>
<gene>
    <name evidence="22" type="ORF">GRJ2_000217500</name>
</gene>
<dbReference type="CDD" id="cd03313">
    <property type="entry name" value="enolase"/>
    <property type="match status" value="1"/>
</dbReference>
<dbReference type="GO" id="GO:0005829">
    <property type="term" value="C:cytosol"/>
    <property type="evidence" value="ECO:0007669"/>
    <property type="project" value="UniProtKB-ARBA"/>
</dbReference>
<evidence type="ECO:0000256" key="3">
    <source>
        <dbReference type="ARBA" id="ARBA00005031"/>
    </source>
</evidence>
<dbReference type="PROSITE" id="PS00164">
    <property type="entry name" value="ENOLASE"/>
    <property type="match status" value="1"/>
</dbReference>
<keyword evidence="23" id="KW-1185">Reference proteome</keyword>
<keyword evidence="9" id="KW-0460">Magnesium</keyword>
<dbReference type="PRINTS" id="PR00148">
    <property type="entry name" value="ENOLASE"/>
</dbReference>